<sequence>MKGKNNTSKTLREKKLGPTTGQHIYCKVCDACIDTSVCEVQQVRKPHGCEGCGYFRG</sequence>
<dbReference type="AlphaFoldDB" id="A0A5J4KTT0"/>
<accession>A0A5J4KTT0</accession>
<protein>
    <submittedName>
        <fullName evidence="1">Uncharacterized protein</fullName>
    </submittedName>
</protein>
<dbReference type="EMBL" id="BLAB01000001">
    <property type="protein sequence ID" value="GER92664.1"/>
    <property type="molecule type" value="Genomic_DNA"/>
</dbReference>
<evidence type="ECO:0000313" key="1">
    <source>
        <dbReference type="EMBL" id="GER92664.1"/>
    </source>
</evidence>
<organism evidence="1">
    <name type="scientific">hot springs metagenome</name>
    <dbReference type="NCBI Taxonomy" id="433727"/>
    <lineage>
        <taxon>unclassified sequences</taxon>
        <taxon>metagenomes</taxon>
        <taxon>ecological metagenomes</taxon>
    </lineage>
</organism>
<name>A0A5J4KTT0_9ZZZZ</name>
<gene>
    <name evidence="1" type="ORF">A45J_0382</name>
</gene>
<proteinExistence type="predicted"/>
<reference evidence="1" key="1">
    <citation type="submission" date="2019-10" db="EMBL/GenBank/DDBJ databases">
        <title>Metagenomic sequencing of thiosulfate-disproportionating enrichment culture.</title>
        <authorList>
            <person name="Umezawa K."/>
            <person name="Kojima H."/>
            <person name="Fukui M."/>
        </authorList>
    </citation>
    <scope>NUCLEOTIDE SEQUENCE</scope>
    <source>
        <strain evidence="1">45J</strain>
    </source>
</reference>
<comment type="caution">
    <text evidence="1">The sequence shown here is derived from an EMBL/GenBank/DDBJ whole genome shotgun (WGS) entry which is preliminary data.</text>
</comment>